<keyword evidence="2" id="KW-0472">Membrane</keyword>
<protein>
    <recommendedName>
        <fullName evidence="5">Outer membrane protein beta-barrel domain-containing protein</fullName>
    </recommendedName>
</protein>
<feature type="region of interest" description="Disordered" evidence="1">
    <location>
        <begin position="172"/>
        <end position="196"/>
    </location>
</feature>
<keyword evidence="2" id="KW-0812">Transmembrane</keyword>
<comment type="caution">
    <text evidence="3">The sequence shown here is derived from an EMBL/GenBank/DDBJ whole genome shotgun (WGS) entry which is preliminary data.</text>
</comment>
<dbReference type="EMBL" id="SNWI01000005">
    <property type="protein sequence ID" value="TDO01356.1"/>
    <property type="molecule type" value="Genomic_DNA"/>
</dbReference>
<name>A0A4R6H263_9BACT</name>
<evidence type="ECO:0000256" key="2">
    <source>
        <dbReference type="SAM" id="Phobius"/>
    </source>
</evidence>
<feature type="compositionally biased region" description="Polar residues" evidence="1">
    <location>
        <begin position="179"/>
        <end position="190"/>
    </location>
</feature>
<feature type="transmembrane region" description="Helical" evidence="2">
    <location>
        <begin position="54"/>
        <end position="72"/>
    </location>
</feature>
<feature type="region of interest" description="Disordered" evidence="1">
    <location>
        <begin position="93"/>
        <end position="145"/>
    </location>
</feature>
<feature type="compositionally biased region" description="Basic and acidic residues" evidence="1">
    <location>
        <begin position="97"/>
        <end position="108"/>
    </location>
</feature>
<reference evidence="3 4" key="1">
    <citation type="submission" date="2019-03" db="EMBL/GenBank/DDBJ databases">
        <title>Freshwater and sediment microbial communities from various areas in North America, analyzing microbe dynamics in response to fracking.</title>
        <authorList>
            <person name="Lamendella R."/>
        </authorList>
    </citation>
    <scope>NUCLEOTIDE SEQUENCE [LARGE SCALE GENOMIC DNA]</scope>
    <source>
        <strain evidence="3 4">114D</strain>
    </source>
</reference>
<dbReference type="RefSeq" id="WP_133465263.1">
    <property type="nucleotide sequence ID" value="NZ_SNWI01000005.1"/>
</dbReference>
<evidence type="ECO:0000256" key="1">
    <source>
        <dbReference type="SAM" id="MobiDB-lite"/>
    </source>
</evidence>
<accession>A0A4R6H263</accession>
<proteinExistence type="predicted"/>
<evidence type="ECO:0000313" key="4">
    <source>
        <dbReference type="Proteomes" id="UP000294848"/>
    </source>
</evidence>
<sequence>MKNNEEYRWDTFKQVLDDYQPEFKPQDWDKLKTKLQQEQLVPSWKQMFYRYRKLLGFIAIGTVVTLCFLLTTKPNKQAQTPRSQVYELPEGIQQPAKKQENNSTEKQHQPTTKPTSAVPNSQEGTPKEKTTPESTKQLNSTLSSEPVNSLQFSYEELELVALHQLESSFSLPKPKFDTTLETPTSPNQQASKKRKKNAWKLPELNFQLNQTSQAYKQFIGPTEVLLSYSPLSKSNYNSQSLNTPSWTLGLRGPLSDKYAIAVDFSYSKINYQPQSLNQSVFVPDSSRTRAELEAKLPTNFQLHDSTSLIHHQLNMLEVSLSLSRTIAQNEKNIFRAEAGLNARVFLKEVYHDLYQAGDSLILFKEEYGAFKHVTIPANLKLGLSWEHKLTNRFWFYCSPSYHMPLRSSGALKQSWSNWQIKTGIVFKLKRE</sequence>
<keyword evidence="2" id="KW-1133">Transmembrane helix</keyword>
<evidence type="ECO:0000313" key="3">
    <source>
        <dbReference type="EMBL" id="TDO01356.1"/>
    </source>
</evidence>
<gene>
    <name evidence="3" type="ORF">DET52_105214</name>
</gene>
<feature type="compositionally biased region" description="Polar residues" evidence="1">
    <location>
        <begin position="109"/>
        <end position="124"/>
    </location>
</feature>
<dbReference type="AlphaFoldDB" id="A0A4R6H263"/>
<evidence type="ECO:0008006" key="5">
    <source>
        <dbReference type="Google" id="ProtNLM"/>
    </source>
</evidence>
<dbReference type="Proteomes" id="UP000294848">
    <property type="component" value="Unassembled WGS sequence"/>
</dbReference>
<organism evidence="3 4">
    <name type="scientific">Sunxiuqinia elliptica</name>
    <dbReference type="NCBI Taxonomy" id="655355"/>
    <lineage>
        <taxon>Bacteria</taxon>
        <taxon>Pseudomonadati</taxon>
        <taxon>Bacteroidota</taxon>
        <taxon>Bacteroidia</taxon>
        <taxon>Marinilabiliales</taxon>
        <taxon>Prolixibacteraceae</taxon>
        <taxon>Sunxiuqinia</taxon>
    </lineage>
</organism>